<name>A0A8H7VP98_9FUNG</name>
<dbReference type="GO" id="GO:0042144">
    <property type="term" value="P:vacuole fusion, non-autophagic"/>
    <property type="evidence" value="ECO:0007669"/>
    <property type="project" value="TreeGrafter"/>
</dbReference>
<protein>
    <submittedName>
        <fullName evidence="3">Uncharacterized protein</fullName>
    </submittedName>
</protein>
<evidence type="ECO:0000313" key="3">
    <source>
        <dbReference type="EMBL" id="KAG2221994.1"/>
    </source>
</evidence>
<comment type="caution">
    <text evidence="3">The sequence shown here is derived from an EMBL/GenBank/DDBJ whole genome shotgun (WGS) entry which is preliminary data.</text>
</comment>
<dbReference type="OrthoDB" id="5518345at2759"/>
<dbReference type="AlphaFoldDB" id="A0A8H7VP98"/>
<dbReference type="InterPro" id="IPR037045">
    <property type="entry name" value="S8pro/Inhibitor_I9_sf"/>
</dbReference>
<feature type="signal peptide" evidence="2">
    <location>
        <begin position="1"/>
        <end position="22"/>
    </location>
</feature>
<dbReference type="InterPro" id="IPR052471">
    <property type="entry name" value="PBI_I9"/>
</dbReference>
<gene>
    <name evidence="3" type="ORF">INT45_006694</name>
</gene>
<keyword evidence="4" id="KW-1185">Reference proteome</keyword>
<evidence type="ECO:0000256" key="2">
    <source>
        <dbReference type="SAM" id="SignalP"/>
    </source>
</evidence>
<comment type="similarity">
    <text evidence="1">Belongs to the protease inhibitor I9 family.</text>
</comment>
<accession>A0A8H7VP98</accession>
<proteinExistence type="inferred from homology"/>
<keyword evidence="2" id="KW-0732">Signal</keyword>
<dbReference type="EMBL" id="JAEPRB010000094">
    <property type="protein sequence ID" value="KAG2221994.1"/>
    <property type="molecule type" value="Genomic_DNA"/>
</dbReference>
<dbReference type="GO" id="GO:0004866">
    <property type="term" value="F:endopeptidase inhibitor activity"/>
    <property type="evidence" value="ECO:0007669"/>
    <property type="project" value="TreeGrafter"/>
</dbReference>
<dbReference type="Gene3D" id="3.30.70.80">
    <property type="entry name" value="Peptidase S8 propeptide/proteinase inhibitor I9"/>
    <property type="match status" value="1"/>
</dbReference>
<sequence length="120" mass="13350">MYIRGSIFTIVILGFITTAVTAATGGEILTGFTNFIVVFKKPVSEQVYQRARSDVESAGGQVTNEYHHSLKGLAVELPNGFVNTFESKPYVDFIEKDEDGKKNRIQFFLIPQDQLLSTAK</sequence>
<dbReference type="Proteomes" id="UP000646827">
    <property type="component" value="Unassembled WGS sequence"/>
</dbReference>
<evidence type="ECO:0000256" key="1">
    <source>
        <dbReference type="ARBA" id="ARBA00038069"/>
    </source>
</evidence>
<dbReference type="PANTHER" id="PTHR28288:SF2">
    <property type="entry name" value="PROTEASE B INHIBITOR 2"/>
    <property type="match status" value="1"/>
</dbReference>
<feature type="chain" id="PRO_5034637395" evidence="2">
    <location>
        <begin position="23"/>
        <end position="120"/>
    </location>
</feature>
<evidence type="ECO:0000313" key="4">
    <source>
        <dbReference type="Proteomes" id="UP000646827"/>
    </source>
</evidence>
<dbReference type="PANTHER" id="PTHR28288">
    <property type="entry name" value="PROTEASE B INHIBITOR 2"/>
    <property type="match status" value="1"/>
</dbReference>
<reference evidence="3 4" key="1">
    <citation type="submission" date="2020-12" db="EMBL/GenBank/DDBJ databases">
        <title>Metabolic potential, ecology and presence of endohyphal bacteria is reflected in genomic diversity of Mucoromycotina.</title>
        <authorList>
            <person name="Muszewska A."/>
            <person name="Okrasinska A."/>
            <person name="Steczkiewicz K."/>
            <person name="Drgas O."/>
            <person name="Orlowska M."/>
            <person name="Perlinska-Lenart U."/>
            <person name="Aleksandrzak-Piekarczyk T."/>
            <person name="Szatraj K."/>
            <person name="Zielenkiewicz U."/>
            <person name="Pilsyk S."/>
            <person name="Malc E."/>
            <person name="Mieczkowski P."/>
            <person name="Kruszewska J.S."/>
            <person name="Biernat P."/>
            <person name="Pawlowska J."/>
        </authorList>
    </citation>
    <scope>NUCLEOTIDE SEQUENCE [LARGE SCALE GENOMIC DNA]</scope>
    <source>
        <strain evidence="3 4">CBS 142.35</strain>
    </source>
</reference>
<organism evidence="3 4">
    <name type="scientific">Circinella minor</name>
    <dbReference type="NCBI Taxonomy" id="1195481"/>
    <lineage>
        <taxon>Eukaryota</taxon>
        <taxon>Fungi</taxon>
        <taxon>Fungi incertae sedis</taxon>
        <taxon>Mucoromycota</taxon>
        <taxon>Mucoromycotina</taxon>
        <taxon>Mucoromycetes</taxon>
        <taxon>Mucorales</taxon>
        <taxon>Lichtheimiaceae</taxon>
        <taxon>Circinella</taxon>
    </lineage>
</organism>
<dbReference type="SUPFAM" id="SSF54897">
    <property type="entry name" value="Protease propeptides/inhibitors"/>
    <property type="match status" value="1"/>
</dbReference>